<gene>
    <name evidence="5" type="ORF">PPRIM_AZ9-3.1.T0100145</name>
</gene>
<dbReference type="HAMAP" id="MF_02087">
    <property type="entry name" value="PLP_homeostasis"/>
    <property type="match status" value="1"/>
</dbReference>
<dbReference type="Proteomes" id="UP000688137">
    <property type="component" value="Unassembled WGS sequence"/>
</dbReference>
<proteinExistence type="inferred from homology"/>
<feature type="domain" description="Alanine racemase N-terminal" evidence="4">
    <location>
        <begin position="9"/>
        <end position="222"/>
    </location>
</feature>
<dbReference type="FunFam" id="3.20.20.10:FF:000018">
    <property type="entry name" value="Pyridoxal phosphate homeostasis protein"/>
    <property type="match status" value="1"/>
</dbReference>
<evidence type="ECO:0000313" key="5">
    <source>
        <dbReference type="EMBL" id="CAD8046024.1"/>
    </source>
</evidence>
<evidence type="ECO:0000256" key="3">
    <source>
        <dbReference type="RuleBase" id="RU004514"/>
    </source>
</evidence>
<dbReference type="NCBIfam" id="TIGR00044">
    <property type="entry name" value="YggS family pyridoxal phosphate-dependent enzyme"/>
    <property type="match status" value="1"/>
</dbReference>
<name>A0A8S1JTL5_PARPR</name>
<comment type="similarity">
    <text evidence="2 3">Belongs to the pyridoxal phosphate-binding protein YggS/PROSC family.</text>
</comment>
<organism evidence="5 6">
    <name type="scientific">Paramecium primaurelia</name>
    <dbReference type="NCBI Taxonomy" id="5886"/>
    <lineage>
        <taxon>Eukaryota</taxon>
        <taxon>Sar</taxon>
        <taxon>Alveolata</taxon>
        <taxon>Ciliophora</taxon>
        <taxon>Intramacronucleata</taxon>
        <taxon>Oligohymenophorea</taxon>
        <taxon>Peniculida</taxon>
        <taxon>Parameciidae</taxon>
        <taxon>Paramecium</taxon>
    </lineage>
</organism>
<evidence type="ECO:0000256" key="1">
    <source>
        <dbReference type="ARBA" id="ARBA00022898"/>
    </source>
</evidence>
<protein>
    <recommendedName>
        <fullName evidence="2">Pyridoxal phosphate homeostasis protein</fullName>
        <shortName evidence="2">PLP homeostasis protein</shortName>
    </recommendedName>
</protein>
<dbReference type="OMA" id="PLEWHMI"/>
<dbReference type="CDD" id="cd06822">
    <property type="entry name" value="PLPDE_III_YBL036c_euk"/>
    <property type="match status" value="1"/>
</dbReference>
<keyword evidence="1 2" id="KW-0663">Pyridoxal phosphate</keyword>
<sequence>MQTLLQQNLQKVLQTIVKASETTNKQITLVAVSKTKTVELIKEAYEGGQRHFGENYVNEVIEKAPLLPNDISWHFIGHLQTNKVSTLMKIQNLQFIQSVDSLKLAQKIEKHCEKLGRNINIFVQIKLSEEESKTGAEIDEAKLIIQEIITKFKYIKLIGLMTIGPIGNTEIFVQLLDLAKQFEKEFNLEPLKLSMGMSGDYLEAIKYGADYVRVGSAIFGERNVKQ</sequence>
<evidence type="ECO:0000259" key="4">
    <source>
        <dbReference type="Pfam" id="PF01168"/>
    </source>
</evidence>
<dbReference type="AlphaFoldDB" id="A0A8S1JTL5"/>
<comment type="function">
    <text evidence="2">Pyridoxal 5'-phosphate (PLP)-binding protein, which may be involved in intracellular homeostatic regulation of pyridoxal 5'-phosphate (PLP), the active form of vitamin B6.</text>
</comment>
<dbReference type="EMBL" id="CAJJDM010000007">
    <property type="protein sequence ID" value="CAD8046024.1"/>
    <property type="molecule type" value="Genomic_DNA"/>
</dbReference>
<comment type="caution">
    <text evidence="5">The sequence shown here is derived from an EMBL/GenBank/DDBJ whole genome shotgun (WGS) entry which is preliminary data.</text>
</comment>
<evidence type="ECO:0000256" key="2">
    <source>
        <dbReference type="HAMAP-Rule" id="MF_03225"/>
    </source>
</evidence>
<reference evidence="5" key="1">
    <citation type="submission" date="2021-01" db="EMBL/GenBank/DDBJ databases">
        <authorList>
            <consortium name="Genoscope - CEA"/>
            <person name="William W."/>
        </authorList>
    </citation>
    <scope>NUCLEOTIDE SEQUENCE</scope>
</reference>
<dbReference type="GO" id="GO:0030170">
    <property type="term" value="F:pyridoxal phosphate binding"/>
    <property type="evidence" value="ECO:0007669"/>
    <property type="project" value="UniProtKB-UniRule"/>
</dbReference>
<dbReference type="PANTHER" id="PTHR10146">
    <property type="entry name" value="PROLINE SYNTHETASE CO-TRANSCRIBED BACTERIAL HOMOLOG PROTEIN"/>
    <property type="match status" value="1"/>
</dbReference>
<accession>A0A8S1JTL5</accession>
<dbReference type="PANTHER" id="PTHR10146:SF14">
    <property type="entry name" value="PYRIDOXAL PHOSPHATE HOMEOSTASIS PROTEIN"/>
    <property type="match status" value="1"/>
</dbReference>
<dbReference type="PROSITE" id="PS01211">
    <property type="entry name" value="UPF0001"/>
    <property type="match status" value="1"/>
</dbReference>
<dbReference type="InterPro" id="IPR011078">
    <property type="entry name" value="PyrdxlP_homeostasis"/>
</dbReference>
<feature type="modified residue" description="N6-(pyridoxal phosphate)lysine" evidence="2">
    <location>
        <position position="34"/>
    </location>
</feature>
<dbReference type="Pfam" id="PF01168">
    <property type="entry name" value="Ala_racemase_N"/>
    <property type="match status" value="1"/>
</dbReference>
<keyword evidence="6" id="KW-1185">Reference proteome</keyword>
<evidence type="ECO:0000313" key="6">
    <source>
        <dbReference type="Proteomes" id="UP000688137"/>
    </source>
</evidence>
<dbReference type="PIRSF" id="PIRSF004848">
    <property type="entry name" value="YBL036c_PLPDEIII"/>
    <property type="match status" value="1"/>
</dbReference>
<dbReference type="InterPro" id="IPR001608">
    <property type="entry name" value="Ala_racemase_N"/>
</dbReference>